<dbReference type="STRING" id="1537102.L0AZW6"/>
<evidence type="ECO:0000256" key="5">
    <source>
        <dbReference type="ARBA" id="ARBA00022737"/>
    </source>
</evidence>
<evidence type="ECO:0000259" key="14">
    <source>
        <dbReference type="Pfam" id="PF16381"/>
    </source>
</evidence>
<comment type="function">
    <text evidence="11">The coatomer is a cytosolic protein complex that binds to dilysine motifs and reversibly associates with Golgi non-clathrin-coated vesicles, which further mediate biosynthetic protein transport from the ER, via the Golgi up to the trans Golgi network. Coatomer complex is required for budding from Golgi membranes, and is essential for the retrograde Golgi-to-ER transport of dilysine-tagged proteins.</text>
</comment>
<evidence type="ECO:0000256" key="1">
    <source>
        <dbReference type="ARBA" id="ARBA00004255"/>
    </source>
</evidence>
<dbReference type="InterPro" id="IPR017106">
    <property type="entry name" value="Coatomer_gsu"/>
</dbReference>
<dbReference type="GO" id="GO:0006891">
    <property type="term" value="P:intra-Golgi vesicle-mediated transport"/>
    <property type="evidence" value="ECO:0007669"/>
    <property type="project" value="TreeGrafter"/>
</dbReference>
<feature type="domain" description="Coatomer gamma subunit appendage Ig-like subdomain" evidence="13">
    <location>
        <begin position="639"/>
        <end position="767"/>
    </location>
</feature>
<dbReference type="GeneID" id="15804803"/>
<evidence type="ECO:0000259" key="12">
    <source>
        <dbReference type="Pfam" id="PF01602"/>
    </source>
</evidence>
<dbReference type="Proteomes" id="UP000031512">
    <property type="component" value="Chromosome 3"/>
</dbReference>
<dbReference type="AlphaFoldDB" id="L0AZW6"/>
<dbReference type="GO" id="GO:0005783">
    <property type="term" value="C:endoplasmic reticulum"/>
    <property type="evidence" value="ECO:0007669"/>
    <property type="project" value="TreeGrafter"/>
</dbReference>
<dbReference type="SUPFAM" id="SSF49348">
    <property type="entry name" value="Clathrin adaptor appendage domain"/>
    <property type="match status" value="1"/>
</dbReference>
<dbReference type="InterPro" id="IPR037067">
    <property type="entry name" value="Coatomer_gsu_app_sf"/>
</dbReference>
<reference evidence="15 16" key="1">
    <citation type="journal article" date="2012" name="BMC Genomics">
        <title>Comparative genomic analysis and phylogenetic position of Theileria equi.</title>
        <authorList>
            <person name="Kappmeyer L.S."/>
            <person name="Thiagarajan M."/>
            <person name="Herndon D.R."/>
            <person name="Ramsay J.D."/>
            <person name="Caler E."/>
            <person name="Djikeng A."/>
            <person name="Gillespie J.J."/>
            <person name="Lau A.O."/>
            <person name="Roalson E.H."/>
            <person name="Silva J.C."/>
            <person name="Silva M.G."/>
            <person name="Suarez C.E."/>
            <person name="Ueti M.W."/>
            <person name="Nene V.M."/>
            <person name="Mealey R.H."/>
            <person name="Knowles D.P."/>
            <person name="Brayton K.A."/>
        </authorList>
    </citation>
    <scope>NUCLEOTIDE SEQUENCE [LARGE SCALE GENOMIC DNA]</scope>
    <source>
        <strain evidence="15 16">WA</strain>
    </source>
</reference>
<gene>
    <name evidence="15" type="ORF">BEWA_005600</name>
</gene>
<keyword evidence="16" id="KW-1185">Reference proteome</keyword>
<proteinExistence type="inferred from homology"/>
<dbReference type="InterPro" id="IPR013041">
    <property type="entry name" value="Clathrin_app_Ig-like_sf"/>
</dbReference>
<dbReference type="Pfam" id="PF01602">
    <property type="entry name" value="Adaptin_N"/>
    <property type="match status" value="1"/>
</dbReference>
<dbReference type="KEGG" id="beq:BEWA_005600"/>
<organism evidence="15 16">
    <name type="scientific">Theileria equi strain WA</name>
    <dbReference type="NCBI Taxonomy" id="1537102"/>
    <lineage>
        <taxon>Eukaryota</taxon>
        <taxon>Sar</taxon>
        <taxon>Alveolata</taxon>
        <taxon>Apicomplexa</taxon>
        <taxon>Aconoidasida</taxon>
        <taxon>Piroplasmida</taxon>
        <taxon>Theileriidae</taxon>
        <taxon>Theileria</taxon>
    </lineage>
</organism>
<dbReference type="GO" id="GO:0030126">
    <property type="term" value="C:COPI vesicle coat"/>
    <property type="evidence" value="ECO:0007669"/>
    <property type="project" value="InterPro"/>
</dbReference>
<evidence type="ECO:0000256" key="6">
    <source>
        <dbReference type="ARBA" id="ARBA00022892"/>
    </source>
</evidence>
<evidence type="ECO:0000259" key="13">
    <source>
        <dbReference type="Pfam" id="PF08752"/>
    </source>
</evidence>
<keyword evidence="9 11" id="KW-0472">Membrane</keyword>
<dbReference type="GO" id="GO:0009306">
    <property type="term" value="P:protein secretion"/>
    <property type="evidence" value="ECO:0007669"/>
    <property type="project" value="TreeGrafter"/>
</dbReference>
<dbReference type="EMBL" id="CP001670">
    <property type="protein sequence ID" value="AFZ81152.1"/>
    <property type="molecule type" value="Genomic_DNA"/>
</dbReference>
<dbReference type="GO" id="GO:0006886">
    <property type="term" value="P:intracellular protein transport"/>
    <property type="evidence" value="ECO:0007669"/>
    <property type="project" value="InterPro"/>
</dbReference>
<dbReference type="VEuPathDB" id="PiroplasmaDB:BEWA_005600"/>
<dbReference type="eggNOG" id="KOG1078">
    <property type="taxonomic scope" value="Eukaryota"/>
</dbReference>
<dbReference type="Gene3D" id="3.30.310.10">
    <property type="entry name" value="TATA-Binding Protein"/>
    <property type="match status" value="1"/>
</dbReference>
<dbReference type="InterPro" id="IPR009028">
    <property type="entry name" value="Coatomer/calthrin_app_sub_C"/>
</dbReference>
<evidence type="ECO:0000256" key="9">
    <source>
        <dbReference type="ARBA" id="ARBA00023136"/>
    </source>
</evidence>
<evidence type="ECO:0000256" key="7">
    <source>
        <dbReference type="ARBA" id="ARBA00022927"/>
    </source>
</evidence>
<dbReference type="Pfam" id="PF08752">
    <property type="entry name" value="COP-gamma_platf"/>
    <property type="match status" value="1"/>
</dbReference>
<evidence type="ECO:0000256" key="2">
    <source>
        <dbReference type="ARBA" id="ARBA00010720"/>
    </source>
</evidence>
<sequence>MGRELKTRLDACKSTYNNDKNAILQDTKIFSKLPINSKKCAALLTRILSLLNCGHESLTESESTEIFFGVTRLFESDDERLRRLIYLLIKSLPVNETEIFIVTSSLTKDINSPNHVYRANAIRAICSIMKTTISAQIERYLKSSLVDGETYVSSSTLLCCIGMFSKLSDILRRWVGEITTCLSNSNQMVKFHATILLFLLRANDKQSIRKLISTLDRNSGNNVQCFIIRFLCLNNTVMETECINILNSSLKGTSDVVKLEAVKSIISLLITHVRSKNSLETFPYDLKTSIEVLKHFLSSGEQVYIFSAMRQFSILAQILPSAINSMNKQVESLISHNSRGVSSLALLTLLQTGSADTIENLLAQASSLSGEFKLDVSRAIKRLCITHPDKYKPVLKFFANNFREESSFVSKNEMAEATMFIVSEIPQAQEIGINNLCEFIEDCEYATLNAKILKFLGNNIPKTKNPEEYVRYIYNRLLLENPLVRNSSIDALDNIAKLVPRLKRPISKMLFSCLGDNDYNYELNEYGNLVFNVLNSSLDSVSEDDSELFQLYSGINENVSLINICKDLQDYIEKGHEIDITIDINDEKSCNTVRTTSISKCDEGLVKMASLDIFVDVSTTESQFPNEVIEKIQGAQDLVSTLKLHLTEEEEDYNVNLELYVSKAFIVAEFNIENTLNDQTLENISISFNHSTCVNFNNWNIVYNSTIDCLNPNEKKQSHLVLSSSAGTITSDDLEKLLLGVVKVNLIFSVKCGQESFDENYNMNNLNLGVAAYMGPWIIEGDEFNKTWDSLQESEDVGTFNLQFKSIDDACNKVTKFLGMNNCMDSAAKSPGNTKLRSLNLAGKLLGEYQVLAKATVAQANPNSGCALKLQLRTEHRNITKLVFSQLE</sequence>
<evidence type="ECO:0000256" key="3">
    <source>
        <dbReference type="ARBA" id="ARBA00022448"/>
    </source>
</evidence>
<dbReference type="InterPro" id="IPR012295">
    <property type="entry name" value="TBP_dom_sf"/>
</dbReference>
<evidence type="ECO:0000313" key="15">
    <source>
        <dbReference type="EMBL" id="AFZ81152.1"/>
    </source>
</evidence>
<dbReference type="PIRSF" id="PIRSF037093">
    <property type="entry name" value="Coatomer_gamma_subunit"/>
    <property type="match status" value="1"/>
</dbReference>
<feature type="domain" description="Coatomer subunit gamma C-terminal" evidence="14">
    <location>
        <begin position="779"/>
        <end position="886"/>
    </location>
</feature>
<evidence type="ECO:0000313" key="16">
    <source>
        <dbReference type="Proteomes" id="UP000031512"/>
    </source>
</evidence>
<name>L0AZW6_THEEQ</name>
<keyword evidence="6 11" id="KW-0931">ER-Golgi transport</keyword>
<keyword evidence="3 11" id="KW-0813">Transport</keyword>
<dbReference type="GO" id="GO:0005198">
    <property type="term" value="F:structural molecule activity"/>
    <property type="evidence" value="ECO:0007669"/>
    <property type="project" value="InterPro"/>
</dbReference>
<evidence type="ECO:0000256" key="8">
    <source>
        <dbReference type="ARBA" id="ARBA00023034"/>
    </source>
</evidence>
<evidence type="ECO:0000256" key="4">
    <source>
        <dbReference type="ARBA" id="ARBA00022490"/>
    </source>
</evidence>
<accession>L0AZW6</accession>
<dbReference type="GO" id="GO:0005793">
    <property type="term" value="C:endoplasmic reticulum-Golgi intermediate compartment"/>
    <property type="evidence" value="ECO:0007669"/>
    <property type="project" value="TreeGrafter"/>
</dbReference>
<comment type="similarity">
    <text evidence="2 11">Belongs to the COPG family.</text>
</comment>
<dbReference type="RefSeq" id="XP_004830818.1">
    <property type="nucleotide sequence ID" value="XM_004830761.1"/>
</dbReference>
<protein>
    <recommendedName>
        <fullName evidence="11">Coatomer subunit gamma</fullName>
    </recommendedName>
</protein>
<dbReference type="Gene3D" id="1.25.10.10">
    <property type="entry name" value="Leucine-rich Repeat Variant"/>
    <property type="match status" value="1"/>
</dbReference>
<dbReference type="InterPro" id="IPR032154">
    <property type="entry name" value="Coatomer_g_Cpla"/>
</dbReference>
<dbReference type="GO" id="GO:0000139">
    <property type="term" value="C:Golgi membrane"/>
    <property type="evidence" value="ECO:0007669"/>
    <property type="project" value="UniProtKB-SubCell"/>
</dbReference>
<dbReference type="Gene3D" id="2.60.40.1480">
    <property type="entry name" value="Coatomer, gamma subunit, appendage domain"/>
    <property type="match status" value="1"/>
</dbReference>
<dbReference type="SUPFAM" id="SSF48371">
    <property type="entry name" value="ARM repeat"/>
    <property type="match status" value="1"/>
</dbReference>
<dbReference type="SUPFAM" id="SSF55711">
    <property type="entry name" value="Subdomain of clathrin and coatomer appendage domain"/>
    <property type="match status" value="1"/>
</dbReference>
<evidence type="ECO:0000256" key="11">
    <source>
        <dbReference type="PIRNR" id="PIRNR037093"/>
    </source>
</evidence>
<dbReference type="PANTHER" id="PTHR10261:SF0">
    <property type="entry name" value="COATOMER SUBUNIT GAMMA-2"/>
    <property type="match status" value="1"/>
</dbReference>
<keyword evidence="5" id="KW-0677">Repeat</keyword>
<dbReference type="InterPro" id="IPR011989">
    <property type="entry name" value="ARM-like"/>
</dbReference>
<dbReference type="Pfam" id="PF16381">
    <property type="entry name" value="Coatomer_g_Cpla"/>
    <property type="match status" value="1"/>
</dbReference>
<keyword evidence="8 11" id="KW-0333">Golgi apparatus</keyword>
<comment type="subunit">
    <text evidence="11">Oligomeric complex.</text>
</comment>
<evidence type="ECO:0000256" key="10">
    <source>
        <dbReference type="ARBA" id="ARBA00023329"/>
    </source>
</evidence>
<keyword evidence="7 11" id="KW-0653">Protein transport</keyword>
<comment type="subcellular location">
    <subcellularLocation>
        <location evidence="11">Cytoplasm</location>
    </subcellularLocation>
    <subcellularLocation>
        <location evidence="1 11">Golgi apparatus membrane</location>
        <topology evidence="1 11">Peripheral membrane protein</topology>
        <orientation evidence="1 11">Cytoplasmic side</orientation>
    </subcellularLocation>
    <subcellularLocation>
        <location evidence="11">Cytoplasmic vesicle</location>
        <location evidence="11">COPI-coated vesicle membrane</location>
        <topology evidence="11">Peripheral membrane protein</topology>
        <orientation evidence="11">Cytoplasmic side</orientation>
    </subcellularLocation>
</comment>
<feature type="domain" description="Clathrin/coatomer adaptor adaptin-like N-terminal" evidence="12">
    <location>
        <begin position="20"/>
        <end position="525"/>
    </location>
</feature>
<dbReference type="PANTHER" id="PTHR10261">
    <property type="entry name" value="COATOMER SUBUNIT GAMMA"/>
    <property type="match status" value="1"/>
</dbReference>
<dbReference type="OrthoDB" id="6537869at2759"/>
<dbReference type="InterPro" id="IPR002553">
    <property type="entry name" value="Clathrin/coatomer_adapt-like_N"/>
</dbReference>
<dbReference type="InterPro" id="IPR016024">
    <property type="entry name" value="ARM-type_fold"/>
</dbReference>
<keyword evidence="4 11" id="KW-0963">Cytoplasm</keyword>
<dbReference type="InterPro" id="IPR013040">
    <property type="entry name" value="Coatomer_gsu_app_Ig-like_dom"/>
</dbReference>
<keyword evidence="10 11" id="KW-0968">Cytoplasmic vesicle</keyword>
<dbReference type="GO" id="GO:0006888">
    <property type="term" value="P:endoplasmic reticulum to Golgi vesicle-mediated transport"/>
    <property type="evidence" value="ECO:0007669"/>
    <property type="project" value="TreeGrafter"/>
</dbReference>